<comment type="similarity">
    <text evidence="2">Belongs to the SdhE FAD assembly factor family.</text>
</comment>
<dbReference type="GO" id="GO:0006105">
    <property type="term" value="P:succinate metabolic process"/>
    <property type="evidence" value="ECO:0007669"/>
    <property type="project" value="TreeGrafter"/>
</dbReference>
<dbReference type="KEGG" id="wma:WM2015_1809"/>
<dbReference type="GO" id="GO:0005737">
    <property type="term" value="C:cytoplasm"/>
    <property type="evidence" value="ECO:0007669"/>
    <property type="project" value="UniProtKB-SubCell"/>
</dbReference>
<protein>
    <recommendedName>
        <fullName evidence="3">FAD assembly factor SdhE</fullName>
    </recommendedName>
</protein>
<evidence type="ECO:0000313" key="7">
    <source>
        <dbReference type="Proteomes" id="UP000066624"/>
    </source>
</evidence>
<evidence type="ECO:0000256" key="3">
    <source>
        <dbReference type="ARBA" id="ARBA00019418"/>
    </source>
</evidence>
<keyword evidence="5" id="KW-0143">Chaperone</keyword>
<gene>
    <name evidence="6" type="ORF">WM2015_1809</name>
</gene>
<evidence type="ECO:0000256" key="2">
    <source>
        <dbReference type="ARBA" id="ARBA00008571"/>
    </source>
</evidence>
<dbReference type="Gene3D" id="1.10.150.250">
    <property type="entry name" value="Flavinator of succinate dehydrogenase"/>
    <property type="match status" value="1"/>
</dbReference>
<dbReference type="STRING" id="1579979.WM2015_1809"/>
<evidence type="ECO:0000256" key="1">
    <source>
        <dbReference type="ARBA" id="ARBA00004496"/>
    </source>
</evidence>
<evidence type="ECO:0000313" key="6">
    <source>
        <dbReference type="EMBL" id="AKS42176.1"/>
    </source>
</evidence>
<dbReference type="InterPro" id="IPR036714">
    <property type="entry name" value="SDH_sf"/>
</dbReference>
<dbReference type="InterPro" id="IPR050531">
    <property type="entry name" value="SdhE_FAD_assembly_factor"/>
</dbReference>
<dbReference type="Proteomes" id="UP000066624">
    <property type="component" value="Chromosome"/>
</dbReference>
<keyword evidence="7" id="KW-1185">Reference proteome</keyword>
<dbReference type="InterPro" id="IPR005631">
    <property type="entry name" value="SDH"/>
</dbReference>
<dbReference type="PANTHER" id="PTHR39585">
    <property type="entry name" value="FAD ASSEMBLY FACTOR SDHE"/>
    <property type="match status" value="1"/>
</dbReference>
<proteinExistence type="inferred from homology"/>
<name>A0A0K0XX18_9GAMM</name>
<dbReference type="PANTHER" id="PTHR39585:SF1">
    <property type="entry name" value="FAD ASSEMBLY FACTOR SDHE"/>
    <property type="match status" value="1"/>
</dbReference>
<dbReference type="SUPFAM" id="SSF109910">
    <property type="entry name" value="YgfY-like"/>
    <property type="match status" value="1"/>
</dbReference>
<dbReference type="Pfam" id="PF03937">
    <property type="entry name" value="Sdh5"/>
    <property type="match status" value="1"/>
</dbReference>
<evidence type="ECO:0000256" key="5">
    <source>
        <dbReference type="ARBA" id="ARBA00023186"/>
    </source>
</evidence>
<accession>A0A0K0XX18</accession>
<reference evidence="6 7" key="1">
    <citation type="submission" date="2015-07" db="EMBL/GenBank/DDBJ databases">
        <authorList>
            <person name="Noorani M."/>
        </authorList>
    </citation>
    <scope>NUCLEOTIDE SEQUENCE [LARGE SCALE GENOMIC DNA]</scope>
    <source>
        <strain evidence="6 7">KCTC 42284</strain>
    </source>
</reference>
<dbReference type="AlphaFoldDB" id="A0A0K0XX18"/>
<organism evidence="6 7">
    <name type="scientific">Wenzhouxiangella marina</name>
    <dbReference type="NCBI Taxonomy" id="1579979"/>
    <lineage>
        <taxon>Bacteria</taxon>
        <taxon>Pseudomonadati</taxon>
        <taxon>Pseudomonadota</taxon>
        <taxon>Gammaproteobacteria</taxon>
        <taxon>Chromatiales</taxon>
        <taxon>Wenzhouxiangellaceae</taxon>
        <taxon>Wenzhouxiangella</taxon>
    </lineage>
</organism>
<evidence type="ECO:0000256" key="4">
    <source>
        <dbReference type="ARBA" id="ARBA00022490"/>
    </source>
</evidence>
<keyword evidence="4" id="KW-0963">Cytoplasm</keyword>
<dbReference type="EMBL" id="CP012154">
    <property type="protein sequence ID" value="AKS42176.1"/>
    <property type="molecule type" value="Genomic_DNA"/>
</dbReference>
<comment type="subcellular location">
    <subcellularLocation>
        <location evidence="1">Cytoplasm</location>
    </subcellularLocation>
</comment>
<sequence>MRELDVLLSRWLEDCWGLAPPPLQSAFEDLLGCEDDQIWDWLMGRALPPEHLSTLIEAIGQHHARASSER</sequence>